<dbReference type="AlphaFoldDB" id="F9WSJ6"/>
<evidence type="ECO:0000256" key="1">
    <source>
        <dbReference type="SAM" id="MobiDB-lite"/>
    </source>
</evidence>
<keyword evidence="3" id="KW-1185">Reference proteome</keyword>
<sequence length="262" mass="28214">MERVGVICEASQKSTKGWVVPFAAVEEKGAGPRRRFAAWPKGENDREDCEAEALLKYASRRLAAAFGDFEAMFCIAVPFFKVSLPQGNRASFRCRAGPASLPASARLPMGYKRYPEALRTVARALAGGPVVVKWRCAAPQSLKICVWIGNIRIGGLRWGVEKRSRVATLNARRCGALLGERNCVTKKREFIGAPFGRETGAVCLKPKNGKEDQGGAAAGKTRGGGVGMPYAAHGARRSVRAQFLSQSSVSKSLKAQRGTFAP</sequence>
<name>F9WSJ6_TRYVY</name>
<evidence type="ECO:0000313" key="2">
    <source>
        <dbReference type="EMBL" id="CCD20535.1"/>
    </source>
</evidence>
<organism evidence="2 3">
    <name type="scientific">Trypanosoma vivax (strain Y486)</name>
    <dbReference type="NCBI Taxonomy" id="1055687"/>
    <lineage>
        <taxon>Eukaryota</taxon>
        <taxon>Discoba</taxon>
        <taxon>Euglenozoa</taxon>
        <taxon>Kinetoplastea</taxon>
        <taxon>Metakinetoplastina</taxon>
        <taxon>Trypanosomatida</taxon>
        <taxon>Trypanosomatidae</taxon>
        <taxon>Trypanosoma</taxon>
        <taxon>Duttonella</taxon>
    </lineage>
</organism>
<feature type="region of interest" description="Disordered" evidence="1">
    <location>
        <begin position="206"/>
        <end position="230"/>
    </location>
</feature>
<dbReference type="Proteomes" id="UP000009027">
    <property type="component" value="Unassembled WGS sequence"/>
</dbReference>
<proteinExistence type="predicted"/>
<dbReference type="VEuPathDB" id="TriTrypDB:TvY486_0033768"/>
<accession>F9WSJ6</accession>
<dbReference type="EMBL" id="CAEX01005820">
    <property type="protein sequence ID" value="CCD20535.1"/>
    <property type="molecule type" value="Genomic_DNA"/>
</dbReference>
<gene>
    <name evidence="2" type="ORF">TvY486_0033768</name>
</gene>
<protein>
    <submittedName>
        <fullName evidence="2">Uncharacterized protein</fullName>
    </submittedName>
</protein>
<reference evidence="2 3" key="1">
    <citation type="journal article" date="2012" name="Proc. Natl. Acad. Sci. U.S.A.">
        <title>Antigenic diversity is generated by distinct evolutionary mechanisms in African trypanosome species.</title>
        <authorList>
            <person name="Jackson A.P."/>
            <person name="Berry A."/>
            <person name="Aslett M."/>
            <person name="Allison H.C."/>
            <person name="Burton P."/>
            <person name="Vavrova-Anderson J."/>
            <person name="Brown R."/>
            <person name="Browne H."/>
            <person name="Corton N."/>
            <person name="Hauser H."/>
            <person name="Gamble J."/>
            <person name="Gilderthorp R."/>
            <person name="Marcello L."/>
            <person name="McQuillan J."/>
            <person name="Otto T.D."/>
            <person name="Quail M.A."/>
            <person name="Sanders M.J."/>
            <person name="van Tonder A."/>
            <person name="Ginger M.L."/>
            <person name="Field M.C."/>
            <person name="Barry J.D."/>
            <person name="Hertz-Fowler C."/>
            <person name="Berriman M."/>
        </authorList>
    </citation>
    <scope>NUCLEOTIDE SEQUENCE</scope>
    <source>
        <strain evidence="2 3">Y486</strain>
    </source>
</reference>
<evidence type="ECO:0000313" key="3">
    <source>
        <dbReference type="Proteomes" id="UP000009027"/>
    </source>
</evidence>